<dbReference type="Gene3D" id="3.40.1280.10">
    <property type="match status" value="1"/>
</dbReference>
<dbReference type="FunFam" id="3.40.1280.10:FF:000008">
    <property type="entry name" value="Group 3 RNA methyltransferase TrmH"/>
    <property type="match status" value="1"/>
</dbReference>
<dbReference type="Pfam" id="PF08032">
    <property type="entry name" value="SpoU_sub_bind"/>
    <property type="match status" value="1"/>
</dbReference>
<evidence type="ECO:0000256" key="3">
    <source>
        <dbReference type="ARBA" id="ARBA00022679"/>
    </source>
</evidence>
<name>A0A7C6Z5E1_9FIRM</name>
<dbReference type="Pfam" id="PF00588">
    <property type="entry name" value="SpoU_methylase"/>
    <property type="match status" value="1"/>
</dbReference>
<dbReference type="InterPro" id="IPR029064">
    <property type="entry name" value="Ribosomal_eL30-like_sf"/>
</dbReference>
<dbReference type="AlphaFoldDB" id="A0A7C6Z5E1"/>
<dbReference type="GO" id="GO:0003723">
    <property type="term" value="F:RNA binding"/>
    <property type="evidence" value="ECO:0007669"/>
    <property type="project" value="InterPro"/>
</dbReference>
<comment type="similarity">
    <text evidence="1">Belongs to the class IV-like SAM-binding methyltransferase superfamily. RNA methyltransferase TrmH family.</text>
</comment>
<dbReference type="PANTHER" id="PTHR46429">
    <property type="entry name" value="23S RRNA (GUANOSINE-2'-O-)-METHYLTRANSFERASE RLMB"/>
    <property type="match status" value="1"/>
</dbReference>
<dbReference type="GO" id="GO:0006396">
    <property type="term" value="P:RNA processing"/>
    <property type="evidence" value="ECO:0007669"/>
    <property type="project" value="InterPro"/>
</dbReference>
<evidence type="ECO:0000313" key="6">
    <source>
        <dbReference type="Proteomes" id="UP000553059"/>
    </source>
</evidence>
<dbReference type="InterPro" id="IPR004441">
    <property type="entry name" value="rRNA_MeTrfase_TrmH"/>
</dbReference>
<dbReference type="InterPro" id="IPR001537">
    <property type="entry name" value="SpoU_MeTrfase"/>
</dbReference>
<sequence length="252" mass="27169">MTDEIVYGRNAVWELLQSGKPVNKLLFQSEGTTGRFQDMVSHARAQKIPFQFVDKAALDRLTEKAKHQGVLAYVAPREYAEVDDILALAGEKGEDPFILVLDEVEDPHNLGALIRTADAAGVHGVIIPKRRSVSLTATVAKTSAGAVEHVLVARVGNLVQTLKDLQKAGCWISGAEAGGTEVYGSDLTGARVIVIGSEGKGLSRLVKETCDEIVSLPMRGQINSLNASVAGSILMYEVLRQRRGSKKLRNLP</sequence>
<evidence type="ECO:0000256" key="1">
    <source>
        <dbReference type="ARBA" id="ARBA00007228"/>
    </source>
</evidence>
<comment type="caution">
    <text evidence="5">The sequence shown here is derived from an EMBL/GenBank/DDBJ whole genome shotgun (WGS) entry which is preliminary data.</text>
</comment>
<keyword evidence="2 5" id="KW-0489">Methyltransferase</keyword>
<dbReference type="SUPFAM" id="SSF55315">
    <property type="entry name" value="L30e-like"/>
    <property type="match status" value="1"/>
</dbReference>
<reference evidence="5 6" key="1">
    <citation type="journal article" date="2020" name="Biotechnol. Biofuels">
        <title>New insights from the biogas microbiome by comprehensive genome-resolved metagenomics of nearly 1600 species originating from multiple anaerobic digesters.</title>
        <authorList>
            <person name="Campanaro S."/>
            <person name="Treu L."/>
            <person name="Rodriguez-R L.M."/>
            <person name="Kovalovszki A."/>
            <person name="Ziels R.M."/>
            <person name="Maus I."/>
            <person name="Zhu X."/>
            <person name="Kougias P.G."/>
            <person name="Basile A."/>
            <person name="Luo G."/>
            <person name="Schluter A."/>
            <person name="Konstantinidis K.T."/>
            <person name="Angelidaki I."/>
        </authorList>
    </citation>
    <scope>NUCLEOTIDE SEQUENCE [LARGE SCALE GENOMIC DNA]</scope>
    <source>
        <strain evidence="5">AS05jafATM_4</strain>
    </source>
</reference>
<evidence type="ECO:0000313" key="5">
    <source>
        <dbReference type="EMBL" id="HHY27544.1"/>
    </source>
</evidence>
<dbReference type="Gene3D" id="3.30.1330.30">
    <property type="match status" value="1"/>
</dbReference>
<evidence type="ECO:0000256" key="2">
    <source>
        <dbReference type="ARBA" id="ARBA00022603"/>
    </source>
</evidence>
<accession>A0A7C6Z5E1</accession>
<dbReference type="EMBL" id="DUTF01000272">
    <property type="protein sequence ID" value="HHY27544.1"/>
    <property type="molecule type" value="Genomic_DNA"/>
</dbReference>
<dbReference type="InterPro" id="IPR029028">
    <property type="entry name" value="Alpha/beta_knot_MTases"/>
</dbReference>
<dbReference type="InterPro" id="IPR013123">
    <property type="entry name" value="SpoU_subst-bd"/>
</dbReference>
<dbReference type="GO" id="GO:0032259">
    <property type="term" value="P:methylation"/>
    <property type="evidence" value="ECO:0007669"/>
    <property type="project" value="UniProtKB-KW"/>
</dbReference>
<keyword evidence="3 5" id="KW-0808">Transferase</keyword>
<dbReference type="SUPFAM" id="SSF75217">
    <property type="entry name" value="alpha/beta knot"/>
    <property type="match status" value="1"/>
</dbReference>
<feature type="domain" description="RNA 2-O ribose methyltransferase substrate binding" evidence="4">
    <location>
        <begin position="5"/>
        <end position="80"/>
    </location>
</feature>
<protein>
    <submittedName>
        <fullName evidence="5">23S rRNA (Guanosine(2251)-2'-O)-methyltransferase RlmB</fullName>
    </submittedName>
</protein>
<dbReference type="PANTHER" id="PTHR46429:SF1">
    <property type="entry name" value="23S RRNA (GUANOSINE-2'-O-)-METHYLTRANSFERASE RLMB"/>
    <property type="match status" value="1"/>
</dbReference>
<evidence type="ECO:0000259" key="4">
    <source>
        <dbReference type="SMART" id="SM00967"/>
    </source>
</evidence>
<gene>
    <name evidence="5" type="primary">rlmB</name>
    <name evidence="5" type="ORF">GX523_12555</name>
</gene>
<dbReference type="Proteomes" id="UP000553059">
    <property type="component" value="Unassembled WGS sequence"/>
</dbReference>
<organism evidence="5 6">
    <name type="scientific">Desulfitobacterium dehalogenans</name>
    <dbReference type="NCBI Taxonomy" id="36854"/>
    <lineage>
        <taxon>Bacteria</taxon>
        <taxon>Bacillati</taxon>
        <taxon>Bacillota</taxon>
        <taxon>Clostridia</taxon>
        <taxon>Eubacteriales</taxon>
        <taxon>Desulfitobacteriaceae</taxon>
        <taxon>Desulfitobacterium</taxon>
    </lineage>
</organism>
<dbReference type="CDD" id="cd18103">
    <property type="entry name" value="SpoU-like_RlmB"/>
    <property type="match status" value="1"/>
</dbReference>
<proteinExistence type="inferred from homology"/>
<dbReference type="NCBIfam" id="TIGR00186">
    <property type="entry name" value="rRNA_methyl_3"/>
    <property type="match status" value="1"/>
</dbReference>
<dbReference type="SMART" id="SM00967">
    <property type="entry name" value="SpoU_sub_bind"/>
    <property type="match status" value="1"/>
</dbReference>
<dbReference type="GO" id="GO:0008173">
    <property type="term" value="F:RNA methyltransferase activity"/>
    <property type="evidence" value="ECO:0007669"/>
    <property type="project" value="InterPro"/>
</dbReference>
<dbReference type="InterPro" id="IPR029026">
    <property type="entry name" value="tRNA_m1G_MTases_N"/>
</dbReference>
<dbReference type="GO" id="GO:0005829">
    <property type="term" value="C:cytosol"/>
    <property type="evidence" value="ECO:0007669"/>
    <property type="project" value="TreeGrafter"/>
</dbReference>